<dbReference type="CDD" id="cd05403">
    <property type="entry name" value="NT_KNTase_like"/>
    <property type="match status" value="1"/>
</dbReference>
<evidence type="ECO:0000256" key="2">
    <source>
        <dbReference type="ARBA" id="ARBA00022649"/>
    </source>
</evidence>
<dbReference type="Pfam" id="PF01909">
    <property type="entry name" value="NTP_transf_2"/>
    <property type="match status" value="1"/>
</dbReference>
<dbReference type="InterPro" id="IPR052038">
    <property type="entry name" value="Type-VII_TA_antitoxin"/>
</dbReference>
<dbReference type="Proteomes" id="UP000321485">
    <property type="component" value="Unassembled WGS sequence"/>
</dbReference>
<dbReference type="RefSeq" id="WP_146871441.1">
    <property type="nucleotide sequence ID" value="NZ_VJWE01000014.1"/>
</dbReference>
<keyword evidence="3" id="KW-0808">Transferase</keyword>
<evidence type="ECO:0000256" key="5">
    <source>
        <dbReference type="ARBA" id="ARBA00022723"/>
    </source>
</evidence>
<organism evidence="11 12">
    <name type="scientific">Acidovorax delafieldii</name>
    <name type="common">Pseudomonas delafieldii</name>
    <dbReference type="NCBI Taxonomy" id="47920"/>
    <lineage>
        <taxon>Bacteria</taxon>
        <taxon>Pseudomonadati</taxon>
        <taxon>Pseudomonadota</taxon>
        <taxon>Betaproteobacteria</taxon>
        <taxon>Burkholderiales</taxon>
        <taxon>Comamonadaceae</taxon>
        <taxon>Acidovorax</taxon>
    </lineage>
</organism>
<dbReference type="SUPFAM" id="SSF81301">
    <property type="entry name" value="Nucleotidyltransferase"/>
    <property type="match status" value="1"/>
</dbReference>
<comment type="caution">
    <text evidence="11">The sequence shown here is derived from an EMBL/GenBank/DDBJ whole genome shotgun (WGS) entry which is preliminary data.</text>
</comment>
<keyword evidence="6" id="KW-0547">Nucleotide-binding</keyword>
<dbReference type="InterPro" id="IPR002934">
    <property type="entry name" value="Polymerase_NTP_transf_dom"/>
</dbReference>
<feature type="domain" description="Polymerase nucleotidyl transferase" evidence="10">
    <location>
        <begin position="14"/>
        <end position="96"/>
    </location>
</feature>
<evidence type="ECO:0000259" key="10">
    <source>
        <dbReference type="Pfam" id="PF01909"/>
    </source>
</evidence>
<dbReference type="PANTHER" id="PTHR33571:SF12">
    <property type="entry name" value="BSL3053 PROTEIN"/>
    <property type="match status" value="1"/>
</dbReference>
<name>A0A561XKH0_ACIDE</name>
<dbReference type="PANTHER" id="PTHR33571">
    <property type="entry name" value="SSL8005 PROTEIN"/>
    <property type="match status" value="1"/>
</dbReference>
<evidence type="ECO:0000313" key="12">
    <source>
        <dbReference type="Proteomes" id="UP000321485"/>
    </source>
</evidence>
<dbReference type="GO" id="GO:0046872">
    <property type="term" value="F:metal ion binding"/>
    <property type="evidence" value="ECO:0007669"/>
    <property type="project" value="UniProtKB-KW"/>
</dbReference>
<dbReference type="Gene3D" id="3.30.460.10">
    <property type="entry name" value="Beta Polymerase, domain 2"/>
    <property type="match status" value="1"/>
</dbReference>
<gene>
    <name evidence="11" type="ORF">ATF69_3001</name>
</gene>
<keyword evidence="4" id="KW-0548">Nucleotidyltransferase</keyword>
<evidence type="ECO:0000256" key="8">
    <source>
        <dbReference type="ARBA" id="ARBA00022842"/>
    </source>
</evidence>
<dbReference type="EMBL" id="VJWE01000014">
    <property type="protein sequence ID" value="TWG36611.1"/>
    <property type="molecule type" value="Genomic_DNA"/>
</dbReference>
<evidence type="ECO:0000256" key="9">
    <source>
        <dbReference type="ARBA" id="ARBA00038276"/>
    </source>
</evidence>
<accession>A0A561XKH0</accession>
<evidence type="ECO:0000256" key="6">
    <source>
        <dbReference type="ARBA" id="ARBA00022741"/>
    </source>
</evidence>
<dbReference type="GO" id="GO:0005524">
    <property type="term" value="F:ATP binding"/>
    <property type="evidence" value="ECO:0007669"/>
    <property type="project" value="UniProtKB-KW"/>
</dbReference>
<keyword evidence="7" id="KW-0067">ATP-binding</keyword>
<evidence type="ECO:0000256" key="3">
    <source>
        <dbReference type="ARBA" id="ARBA00022679"/>
    </source>
</evidence>
<evidence type="ECO:0000256" key="4">
    <source>
        <dbReference type="ARBA" id="ARBA00022695"/>
    </source>
</evidence>
<protein>
    <recommendedName>
        <fullName evidence="10">Polymerase nucleotidyl transferase domain-containing protein</fullName>
    </recommendedName>
</protein>
<proteinExistence type="inferred from homology"/>
<dbReference type="GeneID" id="51112055"/>
<evidence type="ECO:0000256" key="7">
    <source>
        <dbReference type="ARBA" id="ARBA00022840"/>
    </source>
</evidence>
<dbReference type="InterPro" id="IPR043519">
    <property type="entry name" value="NT_sf"/>
</dbReference>
<sequence>MHPAIAQHRPGIAAICQRYGIQRLEVFGSAARTTDFDPDRSDADFLVEFAPGVEPGLHAIFSAKADLEALLGRGVDLVEPGAVRNPYVLDGINRHREIIFSGDHLLSF</sequence>
<dbReference type="GO" id="GO:0016779">
    <property type="term" value="F:nucleotidyltransferase activity"/>
    <property type="evidence" value="ECO:0007669"/>
    <property type="project" value="UniProtKB-KW"/>
</dbReference>
<comment type="similarity">
    <text evidence="9">Belongs to the MntA antitoxin family.</text>
</comment>
<keyword evidence="2" id="KW-1277">Toxin-antitoxin system</keyword>
<comment type="cofactor">
    <cofactor evidence="1">
        <name>Mg(2+)</name>
        <dbReference type="ChEBI" id="CHEBI:18420"/>
    </cofactor>
</comment>
<evidence type="ECO:0000256" key="1">
    <source>
        <dbReference type="ARBA" id="ARBA00001946"/>
    </source>
</evidence>
<evidence type="ECO:0000313" key="11">
    <source>
        <dbReference type="EMBL" id="TWG36611.1"/>
    </source>
</evidence>
<reference evidence="11 12" key="1">
    <citation type="journal article" date="2015" name="Stand. Genomic Sci.">
        <title>Genomic Encyclopedia of Bacterial and Archaeal Type Strains, Phase III: the genomes of soil and plant-associated and newly described type strains.</title>
        <authorList>
            <person name="Whitman W.B."/>
            <person name="Woyke T."/>
            <person name="Klenk H.P."/>
            <person name="Zhou Y."/>
            <person name="Lilburn T.G."/>
            <person name="Beck B.J."/>
            <person name="De Vos P."/>
            <person name="Vandamme P."/>
            <person name="Eisen J.A."/>
            <person name="Garrity G."/>
            <person name="Hugenholtz P."/>
            <person name="Kyrpides N.C."/>
        </authorList>
    </citation>
    <scope>NUCLEOTIDE SEQUENCE [LARGE SCALE GENOMIC DNA]</scope>
    <source>
        <strain evidence="11 12">DSM 64</strain>
    </source>
</reference>
<keyword evidence="8" id="KW-0460">Magnesium</keyword>
<dbReference type="AlphaFoldDB" id="A0A561XKH0"/>
<keyword evidence="5" id="KW-0479">Metal-binding</keyword>